<evidence type="ECO:0000313" key="3">
    <source>
        <dbReference type="Proteomes" id="UP000054686"/>
    </source>
</evidence>
<dbReference type="OrthoDB" id="3255004at2"/>
<comment type="caution">
    <text evidence="2">The sequence shown here is derived from an EMBL/GenBank/DDBJ whole genome shotgun (WGS) entry which is preliminary data.</text>
</comment>
<protein>
    <submittedName>
        <fullName evidence="2">Uncharacterized protein</fullName>
    </submittedName>
</protein>
<gene>
    <name evidence="2" type="ORF">APY09_00060</name>
</gene>
<sequence>MSEGEEGRVGILMCAGCAFVCLLLVVSIALTEVAMQDRRLVSCADALASAGVSGASSSTVFAGGDLGVDEETASSRVDRALAGLSDSTCRVGDGVSVSWVSVSSREVEVGVRAHPRVSLLPPMLRGAVVPELVRTSSARLRGVQGSP</sequence>
<keyword evidence="1" id="KW-0812">Transmembrane</keyword>
<dbReference type="Proteomes" id="UP000054686">
    <property type="component" value="Unassembled WGS sequence"/>
</dbReference>
<dbReference type="AlphaFoldDB" id="A0A0V8RXN5"/>
<name>A0A0V8RXN5_9ACTO</name>
<evidence type="ECO:0000256" key="1">
    <source>
        <dbReference type="SAM" id="Phobius"/>
    </source>
</evidence>
<dbReference type="EMBL" id="LLVT01000001">
    <property type="protein sequence ID" value="KSW12801.1"/>
    <property type="molecule type" value="Genomic_DNA"/>
</dbReference>
<accession>A0A0V8RXN5</accession>
<evidence type="ECO:0000313" key="2">
    <source>
        <dbReference type="EMBL" id="KSW12801.1"/>
    </source>
</evidence>
<feature type="transmembrane region" description="Helical" evidence="1">
    <location>
        <begin position="9"/>
        <end position="30"/>
    </location>
</feature>
<dbReference type="RefSeq" id="WP_060565639.1">
    <property type="nucleotide sequence ID" value="NZ_CP040006.1"/>
</dbReference>
<organism evidence="2 3">
    <name type="scientific">Schaalia odontolytica</name>
    <dbReference type="NCBI Taxonomy" id="1660"/>
    <lineage>
        <taxon>Bacteria</taxon>
        <taxon>Bacillati</taxon>
        <taxon>Actinomycetota</taxon>
        <taxon>Actinomycetes</taxon>
        <taxon>Actinomycetales</taxon>
        <taxon>Actinomycetaceae</taxon>
        <taxon>Schaalia</taxon>
    </lineage>
</organism>
<keyword evidence="1" id="KW-1133">Transmembrane helix</keyword>
<reference evidence="2 3" key="1">
    <citation type="submission" date="2015-10" db="EMBL/GenBank/DDBJ databases">
        <title>Draft Genome of Actinomyces odontolyticus subsp. actinosynbacter strain XH001.</title>
        <authorList>
            <person name="Mclean J.S."/>
            <person name="He X."/>
        </authorList>
    </citation>
    <scope>NUCLEOTIDE SEQUENCE [LARGE SCALE GENOMIC DNA]</scope>
    <source>
        <strain evidence="2 3">XH001</strain>
    </source>
</reference>
<keyword evidence="1" id="KW-0472">Membrane</keyword>
<proteinExistence type="predicted"/>